<keyword evidence="1" id="KW-1133">Transmembrane helix</keyword>
<proteinExistence type="predicted"/>
<feature type="transmembrane region" description="Helical" evidence="1">
    <location>
        <begin position="7"/>
        <end position="40"/>
    </location>
</feature>
<evidence type="ECO:0000313" key="3">
    <source>
        <dbReference type="Proteomes" id="UP001235760"/>
    </source>
</evidence>
<accession>A0ABT9G376</accession>
<protein>
    <submittedName>
        <fullName evidence="2">NfeD family protein</fullName>
    </submittedName>
</protein>
<feature type="transmembrane region" description="Helical" evidence="1">
    <location>
        <begin position="46"/>
        <end position="66"/>
    </location>
</feature>
<name>A0ABT9G376_LEPDI</name>
<keyword evidence="1" id="KW-0472">Membrane</keyword>
<keyword evidence="1" id="KW-0812">Transmembrane</keyword>
<reference evidence="2 3" key="1">
    <citation type="submission" date="2023-08" db="EMBL/GenBank/DDBJ databases">
        <authorList>
            <person name="Roldan D.M."/>
            <person name="Menes R.J."/>
        </authorList>
    </citation>
    <scope>NUCLEOTIDE SEQUENCE [LARGE SCALE GENOMIC DNA]</scope>
    <source>
        <strain evidence="2 3">CCM 2812</strain>
    </source>
</reference>
<keyword evidence="3" id="KW-1185">Reference proteome</keyword>
<dbReference type="RefSeq" id="WP_305749175.1">
    <property type="nucleotide sequence ID" value="NZ_JAUZEE010000003.1"/>
</dbReference>
<dbReference type="Proteomes" id="UP001235760">
    <property type="component" value="Unassembled WGS sequence"/>
</dbReference>
<evidence type="ECO:0000313" key="2">
    <source>
        <dbReference type="EMBL" id="MDP4300633.1"/>
    </source>
</evidence>
<comment type="caution">
    <text evidence="2">The sequence shown here is derived from an EMBL/GenBank/DDBJ whole genome shotgun (WGS) entry which is preliminary data.</text>
</comment>
<organism evidence="2 3">
    <name type="scientific">Leptothrix discophora</name>
    <dbReference type="NCBI Taxonomy" id="89"/>
    <lineage>
        <taxon>Bacteria</taxon>
        <taxon>Pseudomonadati</taxon>
        <taxon>Pseudomonadota</taxon>
        <taxon>Betaproteobacteria</taxon>
        <taxon>Burkholderiales</taxon>
        <taxon>Sphaerotilaceae</taxon>
        <taxon>Leptothrix</taxon>
    </lineage>
</organism>
<sequence length="143" mass="14720">MQDAHLWWIAAALAIAAELASGTFYLLMIAIGLAAGAIAAHAGLATSGQVVAAAVVGAGAVALWTWRRSREPAGPAATADPGLNLDIGETVHVSAWDAEGCARIHHRGADWTAVWAGSPHEPPPGPGTYTIRALRGNRFVVGR</sequence>
<evidence type="ECO:0000256" key="1">
    <source>
        <dbReference type="SAM" id="Phobius"/>
    </source>
</evidence>
<dbReference type="EMBL" id="JAUZEE010000003">
    <property type="protein sequence ID" value="MDP4300633.1"/>
    <property type="molecule type" value="Genomic_DNA"/>
</dbReference>
<gene>
    <name evidence="2" type="ORF">Q8X39_08295</name>
</gene>